<accession>F2RU97</accession>
<gene>
    <name evidence="2" type="ORF">TESG_02398</name>
</gene>
<proteinExistence type="predicted"/>
<organism evidence="2 3">
    <name type="scientific">Trichophyton tonsurans (strain CBS 112818)</name>
    <name type="common">Scalp ringworm fungus</name>
    <dbReference type="NCBI Taxonomy" id="647933"/>
    <lineage>
        <taxon>Eukaryota</taxon>
        <taxon>Fungi</taxon>
        <taxon>Dikarya</taxon>
        <taxon>Ascomycota</taxon>
        <taxon>Pezizomycotina</taxon>
        <taxon>Eurotiomycetes</taxon>
        <taxon>Eurotiomycetidae</taxon>
        <taxon>Onygenales</taxon>
        <taxon>Arthrodermataceae</taxon>
        <taxon>Trichophyton</taxon>
    </lineage>
</organism>
<dbReference type="OrthoDB" id="4757095at2759"/>
<evidence type="ECO:0000313" key="3">
    <source>
        <dbReference type="Proteomes" id="UP000009172"/>
    </source>
</evidence>
<reference evidence="3" key="1">
    <citation type="journal article" date="2012" name="MBio">
        <title>Comparative genome analysis of Trichophyton rubrum and related dermatophytes reveals candidate genes involved in infection.</title>
        <authorList>
            <person name="Martinez D.A."/>
            <person name="Oliver B.G."/>
            <person name="Graeser Y."/>
            <person name="Goldberg J.M."/>
            <person name="Li W."/>
            <person name="Martinez-Rossi N.M."/>
            <person name="Monod M."/>
            <person name="Shelest E."/>
            <person name="Barton R.C."/>
            <person name="Birch E."/>
            <person name="Brakhage A.A."/>
            <person name="Chen Z."/>
            <person name="Gurr S.J."/>
            <person name="Heiman D."/>
            <person name="Heitman J."/>
            <person name="Kosti I."/>
            <person name="Rossi A."/>
            <person name="Saif S."/>
            <person name="Samalova M."/>
            <person name="Saunders C.W."/>
            <person name="Shea T."/>
            <person name="Summerbell R.C."/>
            <person name="Xu J."/>
            <person name="Young S."/>
            <person name="Zeng Q."/>
            <person name="Birren B.W."/>
            <person name="Cuomo C.A."/>
            <person name="White T.C."/>
        </authorList>
    </citation>
    <scope>NUCLEOTIDE SEQUENCE [LARGE SCALE GENOMIC DNA]</scope>
    <source>
        <strain evidence="3">CBS 112818</strain>
    </source>
</reference>
<evidence type="ECO:0000256" key="1">
    <source>
        <dbReference type="SAM" id="MobiDB-lite"/>
    </source>
</evidence>
<dbReference type="HOGENOM" id="CLU_1042779_0_0_1"/>
<evidence type="ECO:0000313" key="2">
    <source>
        <dbReference type="EMBL" id="EGD94896.1"/>
    </source>
</evidence>
<dbReference type="AlphaFoldDB" id="F2RU97"/>
<sequence length="267" mass="31300">MRPLHKVTVGNQQWFKYETYREERGPIQPKRSCRGQVNDIIASLSTNVRDSLPQVIPECSQVVEYKYFEAFNFCKNITFKSFTALEDVTLFPIAAHSNIRTVWIDIRLNSEFGCECCDDQVEDYFDEATWSKTVKALNERLPGLRHLHISIIRREDSRQGEYFRPLLEEKLYPILMGIKELHCFQVVVNFINVVPVNAPFEMVASEYSATYETQDECEWVSDKTEEEVKTRDVEEESTDNVEEVSTEDLEDEYITQHKKDRWDIVDG</sequence>
<dbReference type="Proteomes" id="UP000009172">
    <property type="component" value="Unassembled WGS sequence"/>
</dbReference>
<feature type="region of interest" description="Disordered" evidence="1">
    <location>
        <begin position="220"/>
        <end position="248"/>
    </location>
</feature>
<feature type="compositionally biased region" description="Acidic residues" evidence="1">
    <location>
        <begin position="233"/>
        <end position="248"/>
    </location>
</feature>
<dbReference type="EMBL" id="GG698485">
    <property type="protein sequence ID" value="EGD94896.1"/>
    <property type="molecule type" value="Genomic_DNA"/>
</dbReference>
<feature type="compositionally biased region" description="Basic and acidic residues" evidence="1">
    <location>
        <begin position="220"/>
        <end position="232"/>
    </location>
</feature>
<protein>
    <submittedName>
        <fullName evidence="2">Uncharacterized protein</fullName>
    </submittedName>
</protein>
<keyword evidence="3" id="KW-1185">Reference proteome</keyword>
<name>F2RU97_TRIT1</name>